<dbReference type="Pfam" id="PF20217">
    <property type="entry name" value="DUF6577"/>
    <property type="match status" value="1"/>
</dbReference>
<comment type="caution">
    <text evidence="1">The sequence shown here is derived from an EMBL/GenBank/DDBJ whole genome shotgun (WGS) entry which is preliminary data.</text>
</comment>
<dbReference type="EMBL" id="QSAZ01000010">
    <property type="protein sequence ID" value="RGW86434.1"/>
    <property type="molecule type" value="Genomic_DNA"/>
</dbReference>
<accession>A0A413DJY0</accession>
<evidence type="ECO:0000313" key="2">
    <source>
        <dbReference type="Proteomes" id="UP000283683"/>
    </source>
</evidence>
<dbReference type="Proteomes" id="UP000283683">
    <property type="component" value="Unassembled WGS sequence"/>
</dbReference>
<sequence length="245" mass="28583">MIDSRYFEGVKNQKCFSRQQVLQSFRNAGYKLSASSFYKRFASMVKDGELARVGNGWYCIPSNNVRSYDHEYSNLAVEVASLIQEQYPLVDFSIMELIQLNDFVNHQLAHNVLFLSVESDVIEFVFDMLKDQYFGKVFINPTPEMYHQYWSDNMIVINKLTTESPKNAGTPWHTRLEKLLVDIVADPLLLDSVSESEYPTIYEDAFSMYVVDESCLFRYAARRAVDKKIKELIREKTNITLRTKR</sequence>
<evidence type="ECO:0000313" key="1">
    <source>
        <dbReference type="EMBL" id="RGW86434.1"/>
    </source>
</evidence>
<gene>
    <name evidence="1" type="ORF">DWV45_10705</name>
</gene>
<name>A0A413DJY0_9FIRM</name>
<protein>
    <recommendedName>
        <fullName evidence="3">Type IV toxin-antitoxin system AbiEi family antitoxin domain-containing protein</fullName>
    </recommendedName>
</protein>
<dbReference type="InterPro" id="IPR046484">
    <property type="entry name" value="DUF6577"/>
</dbReference>
<dbReference type="AlphaFoldDB" id="A0A413DJY0"/>
<organism evidence="1 2">
    <name type="scientific">Agathobacter rectalis</name>
    <dbReference type="NCBI Taxonomy" id="39491"/>
    <lineage>
        <taxon>Bacteria</taxon>
        <taxon>Bacillati</taxon>
        <taxon>Bacillota</taxon>
        <taxon>Clostridia</taxon>
        <taxon>Lachnospirales</taxon>
        <taxon>Lachnospiraceae</taxon>
        <taxon>Agathobacter</taxon>
    </lineage>
</organism>
<dbReference type="RefSeq" id="WP_015568475.1">
    <property type="nucleotide sequence ID" value="NZ_QSAZ01000010.1"/>
</dbReference>
<evidence type="ECO:0008006" key="3">
    <source>
        <dbReference type="Google" id="ProtNLM"/>
    </source>
</evidence>
<reference evidence="1 2" key="1">
    <citation type="submission" date="2018-08" db="EMBL/GenBank/DDBJ databases">
        <title>A genome reference for cultivated species of the human gut microbiota.</title>
        <authorList>
            <person name="Zou Y."/>
            <person name="Xue W."/>
            <person name="Luo G."/>
        </authorList>
    </citation>
    <scope>NUCLEOTIDE SEQUENCE [LARGE SCALE GENOMIC DNA]</scope>
    <source>
        <strain evidence="1 2">AF06-19</strain>
    </source>
</reference>
<proteinExistence type="predicted"/>